<dbReference type="GO" id="GO:0009251">
    <property type="term" value="P:glucan catabolic process"/>
    <property type="evidence" value="ECO:0007669"/>
    <property type="project" value="TreeGrafter"/>
</dbReference>
<sequence>MRSSLASVLVASLLVSSALAGTWNINASFVGEDFLSSWTHEDIADPTDGRVNYVDQATALADNLTFVSSDTLIMRCDDTTVLSADGPGRNSVRLKSNSQWNYHVVIFNVRHMPQGCATWPAAWETNDSDWPGAGEVDVIEGVNDVTPNTISLHVGSTCTMPDSRDESGTPDSNNCDVDTDDNSGCNVANPTNDSYGPDFNAAGGGWYAMERTADEVKVWFWSRSDSSVPSDAATGASTIDTDNWGQPVAYFPNTDCALDDVFSANNIIFDLTLCGSWAGISSVYSAAGCPDTCVDYVNNNPSAFTDAYWDVAGVYVYA</sequence>
<name>A0A2H3ITD7_WOLCO</name>
<dbReference type="Pfam" id="PF26113">
    <property type="entry name" value="GH16_XgeA"/>
    <property type="match status" value="1"/>
</dbReference>
<accession>A0A2H3ITD7</accession>
<protein>
    <submittedName>
        <fullName evidence="4">Glycoside hydrolase family 16 protein</fullName>
    </submittedName>
</protein>
<feature type="domain" description="GH16" evidence="3">
    <location>
        <begin position="36"/>
        <end position="286"/>
    </location>
</feature>
<dbReference type="PANTHER" id="PTHR10963">
    <property type="entry name" value="GLYCOSYL HYDROLASE-RELATED"/>
    <property type="match status" value="1"/>
</dbReference>
<dbReference type="AlphaFoldDB" id="A0A2H3ITD7"/>
<dbReference type="CDD" id="cd02181">
    <property type="entry name" value="GH16_fungal_Lam16A_glucanase"/>
    <property type="match status" value="1"/>
</dbReference>
<evidence type="ECO:0000256" key="1">
    <source>
        <dbReference type="SAM" id="MobiDB-lite"/>
    </source>
</evidence>
<dbReference type="PANTHER" id="PTHR10963:SF24">
    <property type="entry name" value="GLYCOSIDASE C21B10.07-RELATED"/>
    <property type="match status" value="1"/>
</dbReference>
<dbReference type="InterPro" id="IPR050546">
    <property type="entry name" value="Glycosyl_Hydrlase_16"/>
</dbReference>
<keyword evidence="2" id="KW-0732">Signal</keyword>
<organism evidence="4 5">
    <name type="scientific">Wolfiporia cocos (strain MD-104)</name>
    <name type="common">Brown rot fungus</name>
    <dbReference type="NCBI Taxonomy" id="742152"/>
    <lineage>
        <taxon>Eukaryota</taxon>
        <taxon>Fungi</taxon>
        <taxon>Dikarya</taxon>
        <taxon>Basidiomycota</taxon>
        <taxon>Agaricomycotina</taxon>
        <taxon>Agaricomycetes</taxon>
        <taxon>Polyporales</taxon>
        <taxon>Phaeolaceae</taxon>
        <taxon>Wolfiporia</taxon>
    </lineage>
</organism>
<evidence type="ECO:0000313" key="4">
    <source>
        <dbReference type="EMBL" id="PCH33256.1"/>
    </source>
</evidence>
<dbReference type="Gene3D" id="2.60.120.200">
    <property type="match status" value="1"/>
</dbReference>
<evidence type="ECO:0000256" key="2">
    <source>
        <dbReference type="SAM" id="SignalP"/>
    </source>
</evidence>
<dbReference type="GO" id="GO:0004553">
    <property type="term" value="F:hydrolase activity, hydrolyzing O-glycosyl compounds"/>
    <property type="evidence" value="ECO:0007669"/>
    <property type="project" value="InterPro"/>
</dbReference>
<keyword evidence="4" id="KW-0378">Hydrolase</keyword>
<keyword evidence="5" id="KW-1185">Reference proteome</keyword>
<dbReference type="STRING" id="742152.A0A2H3ITD7"/>
<dbReference type="InterPro" id="IPR000757">
    <property type="entry name" value="Beta-glucanase-like"/>
</dbReference>
<reference evidence="4 5" key="1">
    <citation type="journal article" date="2012" name="Science">
        <title>The Paleozoic origin of enzymatic lignin decomposition reconstructed from 31 fungal genomes.</title>
        <authorList>
            <person name="Floudas D."/>
            <person name="Binder M."/>
            <person name="Riley R."/>
            <person name="Barry K."/>
            <person name="Blanchette R.A."/>
            <person name="Henrissat B."/>
            <person name="Martinez A.T."/>
            <person name="Otillar R."/>
            <person name="Spatafora J.W."/>
            <person name="Yadav J.S."/>
            <person name="Aerts A."/>
            <person name="Benoit I."/>
            <person name="Boyd A."/>
            <person name="Carlson A."/>
            <person name="Copeland A."/>
            <person name="Coutinho P.M."/>
            <person name="de Vries R.P."/>
            <person name="Ferreira P."/>
            <person name="Findley K."/>
            <person name="Foster B."/>
            <person name="Gaskell J."/>
            <person name="Glotzer D."/>
            <person name="Gorecki P."/>
            <person name="Heitman J."/>
            <person name="Hesse C."/>
            <person name="Hori C."/>
            <person name="Igarashi K."/>
            <person name="Jurgens J.A."/>
            <person name="Kallen N."/>
            <person name="Kersten P."/>
            <person name="Kohler A."/>
            <person name="Kuees U."/>
            <person name="Kumar T.K.A."/>
            <person name="Kuo A."/>
            <person name="LaButti K."/>
            <person name="Larrondo L.F."/>
            <person name="Lindquist E."/>
            <person name="Ling A."/>
            <person name="Lombard V."/>
            <person name="Lucas S."/>
            <person name="Lundell T."/>
            <person name="Martin R."/>
            <person name="McLaughlin D.J."/>
            <person name="Morgenstern I."/>
            <person name="Morin E."/>
            <person name="Murat C."/>
            <person name="Nagy L.G."/>
            <person name="Nolan M."/>
            <person name="Ohm R.A."/>
            <person name="Patyshakuliyeva A."/>
            <person name="Rokas A."/>
            <person name="Ruiz-Duenas F.J."/>
            <person name="Sabat G."/>
            <person name="Salamov A."/>
            <person name="Samejima M."/>
            <person name="Schmutz J."/>
            <person name="Slot J.C."/>
            <person name="St John F."/>
            <person name="Stenlid J."/>
            <person name="Sun H."/>
            <person name="Sun S."/>
            <person name="Syed K."/>
            <person name="Tsang A."/>
            <person name="Wiebenga A."/>
            <person name="Young D."/>
            <person name="Pisabarro A."/>
            <person name="Eastwood D.C."/>
            <person name="Martin F."/>
            <person name="Cullen D."/>
            <person name="Grigoriev I.V."/>
            <person name="Hibbett D.S."/>
        </authorList>
    </citation>
    <scope>NUCLEOTIDE SEQUENCE [LARGE SCALE GENOMIC DNA]</scope>
    <source>
        <strain evidence="4 5">MD-104</strain>
    </source>
</reference>
<dbReference type="InterPro" id="IPR013320">
    <property type="entry name" value="ConA-like_dom_sf"/>
</dbReference>
<evidence type="ECO:0000313" key="5">
    <source>
        <dbReference type="Proteomes" id="UP000218811"/>
    </source>
</evidence>
<dbReference type="SUPFAM" id="SSF49899">
    <property type="entry name" value="Concanavalin A-like lectins/glucanases"/>
    <property type="match status" value="1"/>
</dbReference>
<gene>
    <name evidence="4" type="ORF">WOLCODRAFT_21871</name>
</gene>
<evidence type="ECO:0000259" key="3">
    <source>
        <dbReference type="PROSITE" id="PS51762"/>
    </source>
</evidence>
<feature type="chain" id="PRO_5013951057" evidence="2">
    <location>
        <begin position="21"/>
        <end position="318"/>
    </location>
</feature>
<dbReference type="OMA" id="SWTHEDI"/>
<feature type="region of interest" description="Disordered" evidence="1">
    <location>
        <begin position="156"/>
        <end position="181"/>
    </location>
</feature>
<feature type="compositionally biased region" description="Polar residues" evidence="1">
    <location>
        <begin position="169"/>
        <end position="181"/>
    </location>
</feature>
<dbReference type="EMBL" id="KB467831">
    <property type="protein sequence ID" value="PCH33256.1"/>
    <property type="molecule type" value="Genomic_DNA"/>
</dbReference>
<dbReference type="Proteomes" id="UP000218811">
    <property type="component" value="Unassembled WGS sequence"/>
</dbReference>
<proteinExistence type="predicted"/>
<dbReference type="PROSITE" id="PS51762">
    <property type="entry name" value="GH16_2"/>
    <property type="match status" value="1"/>
</dbReference>
<dbReference type="OrthoDB" id="192832at2759"/>
<feature type="signal peptide" evidence="2">
    <location>
        <begin position="1"/>
        <end position="20"/>
    </location>
</feature>